<organism evidence="2 3">
    <name type="scientific">Pedobacter xixiisoli</name>
    <dbReference type="NCBI Taxonomy" id="1476464"/>
    <lineage>
        <taxon>Bacteria</taxon>
        <taxon>Pseudomonadati</taxon>
        <taxon>Bacteroidota</taxon>
        <taxon>Sphingobacteriia</taxon>
        <taxon>Sphingobacteriales</taxon>
        <taxon>Sphingobacteriaceae</taxon>
        <taxon>Pedobacter</taxon>
    </lineage>
</organism>
<accession>A0A285ZXH0</accession>
<dbReference type="RefSeq" id="WP_097130549.1">
    <property type="nucleotide sequence ID" value="NZ_OCMT01000002.1"/>
</dbReference>
<evidence type="ECO:0008006" key="4">
    <source>
        <dbReference type="Google" id="ProtNLM"/>
    </source>
</evidence>
<dbReference type="OrthoDB" id="771506at2"/>
<keyword evidence="1" id="KW-1133">Transmembrane helix</keyword>
<keyword evidence="3" id="KW-1185">Reference proteome</keyword>
<feature type="transmembrane region" description="Helical" evidence="1">
    <location>
        <begin position="20"/>
        <end position="44"/>
    </location>
</feature>
<sequence>MANTPLAELSTENLTKRRDLLKGVLIAFSIFWVLLIGLAIYFYIAKAKATLFIPLMVFPITLLPLFLQLKPLQTELKNRKQP</sequence>
<proteinExistence type="predicted"/>
<dbReference type="Proteomes" id="UP000219281">
    <property type="component" value="Unassembled WGS sequence"/>
</dbReference>
<evidence type="ECO:0000313" key="2">
    <source>
        <dbReference type="EMBL" id="SOD14346.1"/>
    </source>
</evidence>
<reference evidence="3" key="1">
    <citation type="submission" date="2017-09" db="EMBL/GenBank/DDBJ databases">
        <authorList>
            <person name="Varghese N."/>
            <person name="Submissions S."/>
        </authorList>
    </citation>
    <scope>NUCLEOTIDE SEQUENCE [LARGE SCALE GENOMIC DNA]</scope>
    <source>
        <strain evidence="3">CGMCC 1.12803</strain>
    </source>
</reference>
<evidence type="ECO:0000313" key="3">
    <source>
        <dbReference type="Proteomes" id="UP000219281"/>
    </source>
</evidence>
<dbReference type="EMBL" id="OCMT01000002">
    <property type="protein sequence ID" value="SOD14346.1"/>
    <property type="molecule type" value="Genomic_DNA"/>
</dbReference>
<keyword evidence="1" id="KW-0812">Transmembrane</keyword>
<dbReference type="AlphaFoldDB" id="A0A285ZXH0"/>
<keyword evidence="1" id="KW-0472">Membrane</keyword>
<feature type="transmembrane region" description="Helical" evidence="1">
    <location>
        <begin position="50"/>
        <end position="69"/>
    </location>
</feature>
<name>A0A285ZXH0_9SPHI</name>
<protein>
    <recommendedName>
        <fullName evidence="4">Redox-active disulfide protein 2</fullName>
    </recommendedName>
</protein>
<gene>
    <name evidence="2" type="ORF">SAMN06297358_1528</name>
</gene>
<evidence type="ECO:0000256" key="1">
    <source>
        <dbReference type="SAM" id="Phobius"/>
    </source>
</evidence>